<name>A0A1R4KJ75_9MICO</name>
<evidence type="ECO:0000256" key="1">
    <source>
        <dbReference type="SAM" id="Phobius"/>
    </source>
</evidence>
<evidence type="ECO:0000313" key="3">
    <source>
        <dbReference type="Proteomes" id="UP000196320"/>
    </source>
</evidence>
<dbReference type="Proteomes" id="UP000196320">
    <property type="component" value="Unassembled WGS sequence"/>
</dbReference>
<keyword evidence="1" id="KW-0812">Transmembrane</keyword>
<dbReference type="EMBL" id="FUKO01000033">
    <property type="protein sequence ID" value="SJN44312.1"/>
    <property type="molecule type" value="Genomic_DNA"/>
</dbReference>
<protein>
    <submittedName>
        <fullName evidence="2">Uncharacterized protein</fullName>
    </submittedName>
</protein>
<organism evidence="2 3">
    <name type="scientific">Microbacterium esteraromaticum</name>
    <dbReference type="NCBI Taxonomy" id="57043"/>
    <lineage>
        <taxon>Bacteria</taxon>
        <taxon>Bacillati</taxon>
        <taxon>Actinomycetota</taxon>
        <taxon>Actinomycetes</taxon>
        <taxon>Micrococcales</taxon>
        <taxon>Microbacteriaceae</taxon>
        <taxon>Microbacterium</taxon>
    </lineage>
</organism>
<sequence>MKAPKNPFRNLVLFVIVATVAVALLAAASFLAIGAIF</sequence>
<evidence type="ECO:0000313" key="2">
    <source>
        <dbReference type="EMBL" id="SJN44312.1"/>
    </source>
</evidence>
<keyword evidence="1" id="KW-0472">Membrane</keyword>
<proteinExistence type="predicted"/>
<reference evidence="2 3" key="1">
    <citation type="submission" date="2017-02" db="EMBL/GenBank/DDBJ databases">
        <authorList>
            <person name="Peterson S.W."/>
        </authorList>
    </citation>
    <scope>NUCLEOTIDE SEQUENCE [LARGE SCALE GENOMIC DNA]</scope>
    <source>
        <strain evidence="2 3">B Mb 05.01</strain>
    </source>
</reference>
<feature type="transmembrane region" description="Helical" evidence="1">
    <location>
        <begin position="12"/>
        <end position="36"/>
    </location>
</feature>
<accession>A0A1R4KJ75</accession>
<keyword evidence="1" id="KW-1133">Transmembrane helix</keyword>
<keyword evidence="3" id="KW-1185">Reference proteome</keyword>
<dbReference type="AlphaFoldDB" id="A0A1R4KJ75"/>
<gene>
    <name evidence="2" type="ORF">FM104_13340</name>
</gene>